<dbReference type="Proteomes" id="UP001630127">
    <property type="component" value="Unassembled WGS sequence"/>
</dbReference>
<accession>A0ABD2ZAI6</accession>
<reference evidence="2 3" key="1">
    <citation type="submission" date="2024-11" db="EMBL/GenBank/DDBJ databases">
        <title>A near-complete genome assembly of Cinchona calisaya.</title>
        <authorList>
            <person name="Lian D.C."/>
            <person name="Zhao X.W."/>
            <person name="Wei L."/>
        </authorList>
    </citation>
    <scope>NUCLEOTIDE SEQUENCE [LARGE SCALE GENOMIC DNA]</scope>
    <source>
        <tissue evidence="2">Nenye</tissue>
    </source>
</reference>
<feature type="region of interest" description="Disordered" evidence="1">
    <location>
        <begin position="15"/>
        <end position="37"/>
    </location>
</feature>
<evidence type="ECO:0000256" key="1">
    <source>
        <dbReference type="SAM" id="MobiDB-lite"/>
    </source>
</evidence>
<dbReference type="AlphaFoldDB" id="A0ABD2ZAI6"/>
<proteinExistence type="predicted"/>
<keyword evidence="3" id="KW-1185">Reference proteome</keyword>
<organism evidence="2 3">
    <name type="scientific">Cinchona calisaya</name>
    <dbReference type="NCBI Taxonomy" id="153742"/>
    <lineage>
        <taxon>Eukaryota</taxon>
        <taxon>Viridiplantae</taxon>
        <taxon>Streptophyta</taxon>
        <taxon>Embryophyta</taxon>
        <taxon>Tracheophyta</taxon>
        <taxon>Spermatophyta</taxon>
        <taxon>Magnoliopsida</taxon>
        <taxon>eudicotyledons</taxon>
        <taxon>Gunneridae</taxon>
        <taxon>Pentapetalae</taxon>
        <taxon>asterids</taxon>
        <taxon>lamiids</taxon>
        <taxon>Gentianales</taxon>
        <taxon>Rubiaceae</taxon>
        <taxon>Cinchonoideae</taxon>
        <taxon>Cinchoneae</taxon>
        <taxon>Cinchona</taxon>
    </lineage>
</organism>
<evidence type="ECO:0000313" key="2">
    <source>
        <dbReference type="EMBL" id="KAL3515335.1"/>
    </source>
</evidence>
<protein>
    <submittedName>
        <fullName evidence="2">Uncharacterized protein</fullName>
    </submittedName>
</protein>
<dbReference type="EMBL" id="JBJUIK010000010">
    <property type="protein sequence ID" value="KAL3515335.1"/>
    <property type="molecule type" value="Genomic_DNA"/>
</dbReference>
<sequence length="100" mass="11033">MAWRGSISRSFLSTARASTFRSAPPLPRLRPPSLSAPPTLRPRCLYFSNPRTMGELGGAQSLLPLYRTAAGAQLTSHLTANLRAFCELSHGTFRRTCQDR</sequence>
<evidence type="ECO:0000313" key="3">
    <source>
        <dbReference type="Proteomes" id="UP001630127"/>
    </source>
</evidence>
<dbReference type="PANTHER" id="PTHR33156:SF26">
    <property type="entry name" value="OS12G0592200 PROTEIN"/>
    <property type="match status" value="1"/>
</dbReference>
<name>A0ABD2ZAI6_9GENT</name>
<gene>
    <name evidence="2" type="ORF">ACH5RR_022237</name>
</gene>
<comment type="caution">
    <text evidence="2">The sequence shown here is derived from an EMBL/GenBank/DDBJ whole genome shotgun (WGS) entry which is preliminary data.</text>
</comment>
<dbReference type="PANTHER" id="PTHR33156">
    <property type="entry name" value="OS02G0230000 PROTEIN"/>
    <property type="match status" value="1"/>
</dbReference>
<dbReference type="InterPro" id="IPR043459">
    <property type="entry name" value="NFD6/NOXY2-like"/>
</dbReference>